<gene>
    <name evidence="1" type="ORF">HZ283_13470</name>
</gene>
<name>A0A7D6A267_PROMI</name>
<evidence type="ECO:0000313" key="1">
    <source>
        <dbReference type="EMBL" id="QLJ18055.1"/>
    </source>
</evidence>
<proteinExistence type="predicted"/>
<dbReference type="AlphaFoldDB" id="A0A7D6A267"/>
<dbReference type="RefSeq" id="WP_196738802.1">
    <property type="nucleotide sequence ID" value="NZ_CAXOHV010000002.1"/>
</dbReference>
<dbReference type="EMBL" id="CP059056">
    <property type="protein sequence ID" value="QLJ18055.1"/>
    <property type="molecule type" value="Genomic_DNA"/>
</dbReference>
<evidence type="ECO:0008006" key="2">
    <source>
        <dbReference type="Google" id="ProtNLM"/>
    </source>
</evidence>
<protein>
    <recommendedName>
        <fullName evidence="2">DNA-binding protein</fullName>
    </recommendedName>
</protein>
<sequence length="66" mass="8096">MKDQCSINIGKQKRYIPIKEFCKQYGVTLDSARWQVREGKLKIKPKKKSHERVYIDLEHYHKEWYV</sequence>
<accession>A0A7D6A267</accession>
<reference evidence="1" key="1">
    <citation type="submission" date="2020-07" db="EMBL/GenBank/DDBJ databases">
        <title>Hypervirulent multi-drug resistant Proteus mirabilis strain with mosaic plasmid.</title>
        <authorList>
            <person name="Shelenkov A."/>
            <person name="Mikhaylova Y.V."/>
            <person name="Yanushevich Y.G."/>
            <person name="Petrova L."/>
            <person name="Fomina V."/>
            <person name="Zamyatin M."/>
            <person name="Shagin D."/>
        </authorList>
    </citation>
    <scope>NUCLEOTIDE SEQUENCE</scope>
    <source>
        <strain evidence="1">CriePir89</strain>
    </source>
</reference>
<organism evidence="1">
    <name type="scientific">Proteus mirabilis</name>
    <dbReference type="NCBI Taxonomy" id="584"/>
    <lineage>
        <taxon>Bacteria</taxon>
        <taxon>Pseudomonadati</taxon>
        <taxon>Pseudomonadota</taxon>
        <taxon>Gammaproteobacteria</taxon>
        <taxon>Enterobacterales</taxon>
        <taxon>Morganellaceae</taxon>
        <taxon>Proteus</taxon>
    </lineage>
</organism>